<dbReference type="AlphaFoldDB" id="A0AAV7MEC1"/>
<accession>A0AAV7MEC1</accession>
<evidence type="ECO:0000313" key="3">
    <source>
        <dbReference type="Proteomes" id="UP001066276"/>
    </source>
</evidence>
<name>A0AAV7MEC1_PLEWA</name>
<evidence type="ECO:0000313" key="2">
    <source>
        <dbReference type="EMBL" id="KAJ1101140.1"/>
    </source>
</evidence>
<keyword evidence="3" id="KW-1185">Reference proteome</keyword>
<reference evidence="2" key="1">
    <citation type="journal article" date="2022" name="bioRxiv">
        <title>Sequencing and chromosome-scale assembly of the giantPleurodeles waltlgenome.</title>
        <authorList>
            <person name="Brown T."/>
            <person name="Elewa A."/>
            <person name="Iarovenko S."/>
            <person name="Subramanian E."/>
            <person name="Araus A.J."/>
            <person name="Petzold A."/>
            <person name="Susuki M."/>
            <person name="Suzuki K.-i.T."/>
            <person name="Hayashi T."/>
            <person name="Toyoda A."/>
            <person name="Oliveira C."/>
            <person name="Osipova E."/>
            <person name="Leigh N.D."/>
            <person name="Simon A."/>
            <person name="Yun M.H."/>
        </authorList>
    </citation>
    <scope>NUCLEOTIDE SEQUENCE</scope>
    <source>
        <strain evidence="2">20211129_DDA</strain>
        <tissue evidence="2">Liver</tissue>
    </source>
</reference>
<comment type="caution">
    <text evidence="2">The sequence shown here is derived from an EMBL/GenBank/DDBJ whole genome shotgun (WGS) entry which is preliminary data.</text>
</comment>
<dbReference type="EMBL" id="JANPWB010000014">
    <property type="protein sequence ID" value="KAJ1101140.1"/>
    <property type="molecule type" value="Genomic_DNA"/>
</dbReference>
<organism evidence="2 3">
    <name type="scientific">Pleurodeles waltl</name>
    <name type="common">Iberian ribbed newt</name>
    <dbReference type="NCBI Taxonomy" id="8319"/>
    <lineage>
        <taxon>Eukaryota</taxon>
        <taxon>Metazoa</taxon>
        <taxon>Chordata</taxon>
        <taxon>Craniata</taxon>
        <taxon>Vertebrata</taxon>
        <taxon>Euteleostomi</taxon>
        <taxon>Amphibia</taxon>
        <taxon>Batrachia</taxon>
        <taxon>Caudata</taxon>
        <taxon>Salamandroidea</taxon>
        <taxon>Salamandridae</taxon>
        <taxon>Pleurodelinae</taxon>
        <taxon>Pleurodeles</taxon>
    </lineage>
</organism>
<gene>
    <name evidence="2" type="ORF">NDU88_006212</name>
</gene>
<evidence type="ECO:0000256" key="1">
    <source>
        <dbReference type="SAM" id="MobiDB-lite"/>
    </source>
</evidence>
<feature type="region of interest" description="Disordered" evidence="1">
    <location>
        <begin position="34"/>
        <end position="239"/>
    </location>
</feature>
<feature type="compositionally biased region" description="Polar residues" evidence="1">
    <location>
        <begin position="74"/>
        <end position="89"/>
    </location>
</feature>
<sequence>MTKRVTGHHRYHNLTPIRTAHNCSQLCTSDPQQQLALQGSAPTVLPSAHKASEGHPSPRGHRRWSAAPPGPNTAPITSRHQHSQSTRGWGSNPRGRLLPTATTNRLCPGTTGAPLGLRRARQVQPGSTTGPQKAHAGRSPALHSSSPPGRLLASPGSSNHRKTAPQWHPGPGIRPPLRALRHSAQPRHLSAQTSRPDPRGRGSAPLRAAAEGRLPAPTSLRLHRPRSDSPRVNSAPLSPKWRRISRAQCRAPSALVRHV</sequence>
<protein>
    <submittedName>
        <fullName evidence="2">Uncharacterized protein</fullName>
    </submittedName>
</protein>
<dbReference type="Proteomes" id="UP001066276">
    <property type="component" value="Chromosome 10"/>
</dbReference>
<proteinExistence type="predicted"/>